<accession>A0A4Y8L835</accession>
<sequence length="142" mass="15758">MNDAAKLVSEALLGEDFKTIFICNKAYVVQAPSIKIMCRGLKEWSCLSVQGDKQTKLSATLQVPDNIESILKGVSIFIVGNRPDYEKESQKLIDEWDKDEIGVSQDELNLAIDSILHLIDVNSFFQSANSALSATKIIARPR</sequence>
<dbReference type="EMBL" id="SOML01000004">
    <property type="protein sequence ID" value="TFD96666.1"/>
    <property type="molecule type" value="Genomic_DNA"/>
</dbReference>
<evidence type="ECO:0000313" key="1">
    <source>
        <dbReference type="EMBL" id="TFD96666.1"/>
    </source>
</evidence>
<keyword evidence="2" id="KW-1185">Reference proteome</keyword>
<dbReference type="OrthoDB" id="1048579at2"/>
<reference evidence="1 2" key="1">
    <citation type="submission" date="2019-03" db="EMBL/GenBank/DDBJ databases">
        <title>San Antonio Military Medical Center submission to MRSN (WRAIR), pending publication.</title>
        <authorList>
            <person name="Blyth D.M."/>
            <person name="Mccarthy S.L."/>
            <person name="Schall S.E."/>
            <person name="Stam J.A."/>
            <person name="Ong A.C."/>
            <person name="Mcgann P.T."/>
        </authorList>
    </citation>
    <scope>NUCLEOTIDE SEQUENCE [LARGE SCALE GENOMIC DNA]</scope>
    <source>
        <strain evidence="1 2">MRSN571793</strain>
    </source>
</reference>
<comment type="caution">
    <text evidence="1">The sequence shown here is derived from an EMBL/GenBank/DDBJ whole genome shotgun (WGS) entry which is preliminary data.</text>
</comment>
<name>A0A4Y8L835_9BACT</name>
<dbReference type="AlphaFoldDB" id="A0A4Y8L835"/>
<proteinExistence type="predicted"/>
<organism evidence="1 2">
    <name type="scientific">Dysgonomonas capnocytophagoides</name>
    <dbReference type="NCBI Taxonomy" id="45254"/>
    <lineage>
        <taxon>Bacteria</taxon>
        <taxon>Pseudomonadati</taxon>
        <taxon>Bacteroidota</taxon>
        <taxon>Bacteroidia</taxon>
        <taxon>Bacteroidales</taxon>
        <taxon>Dysgonomonadaceae</taxon>
        <taxon>Dysgonomonas</taxon>
    </lineage>
</organism>
<dbReference type="RefSeq" id="WP_134435988.1">
    <property type="nucleotide sequence ID" value="NZ_SOML01000004.1"/>
</dbReference>
<gene>
    <name evidence="1" type="ORF">E2605_07555</name>
</gene>
<evidence type="ECO:0000313" key="2">
    <source>
        <dbReference type="Proteomes" id="UP000297861"/>
    </source>
</evidence>
<dbReference type="Proteomes" id="UP000297861">
    <property type="component" value="Unassembled WGS sequence"/>
</dbReference>
<protein>
    <submittedName>
        <fullName evidence="1">Uncharacterized protein</fullName>
    </submittedName>
</protein>